<dbReference type="STRING" id="279360.MB14_01335"/>
<evidence type="ECO:0000259" key="8">
    <source>
        <dbReference type="PROSITE" id="PS50059"/>
    </source>
</evidence>
<dbReference type="OrthoDB" id="9814548at2"/>
<evidence type="ECO:0000313" key="9">
    <source>
        <dbReference type="EMBL" id="KYG82066.1"/>
    </source>
</evidence>
<dbReference type="SUPFAM" id="SSF54534">
    <property type="entry name" value="FKBP-like"/>
    <property type="match status" value="1"/>
</dbReference>
<name>A0A150XTQ9_ROSEK</name>
<dbReference type="Gene3D" id="3.10.50.40">
    <property type="match status" value="1"/>
</dbReference>
<evidence type="ECO:0000256" key="3">
    <source>
        <dbReference type="ARBA" id="ARBA00023110"/>
    </source>
</evidence>
<dbReference type="PANTHER" id="PTHR43811">
    <property type="entry name" value="FKBP-TYPE PEPTIDYL-PROLYL CIS-TRANS ISOMERASE FKPA"/>
    <property type="match status" value="1"/>
</dbReference>
<feature type="signal peptide" evidence="7">
    <location>
        <begin position="1"/>
        <end position="21"/>
    </location>
</feature>
<gene>
    <name evidence="9" type="ORF">MB14_01335</name>
</gene>
<comment type="caution">
    <text evidence="9">The sequence shown here is derived from an EMBL/GenBank/DDBJ whole genome shotgun (WGS) entry which is preliminary data.</text>
</comment>
<organism evidence="9 10">
    <name type="scientific">Roseivirga ehrenbergii (strain DSM 102268 / JCM 13514 / KCTC 12282 / NCIMB 14502 / KMM 6017)</name>
    <dbReference type="NCBI Taxonomy" id="279360"/>
    <lineage>
        <taxon>Bacteria</taxon>
        <taxon>Pseudomonadati</taxon>
        <taxon>Bacteroidota</taxon>
        <taxon>Cytophagia</taxon>
        <taxon>Cytophagales</taxon>
        <taxon>Roseivirgaceae</taxon>
        <taxon>Roseivirga</taxon>
    </lineage>
</organism>
<accession>A0A150XTQ9</accession>
<evidence type="ECO:0000313" key="10">
    <source>
        <dbReference type="Proteomes" id="UP000075583"/>
    </source>
</evidence>
<keyword evidence="10" id="KW-1185">Reference proteome</keyword>
<dbReference type="GO" id="GO:0003755">
    <property type="term" value="F:peptidyl-prolyl cis-trans isomerase activity"/>
    <property type="evidence" value="ECO:0007669"/>
    <property type="project" value="UniProtKB-UniRule"/>
</dbReference>
<feature type="chain" id="PRO_5007575155" description="Peptidyl-prolyl cis-trans isomerase" evidence="7">
    <location>
        <begin position="22"/>
        <end position="176"/>
    </location>
</feature>
<dbReference type="EC" id="5.2.1.8" evidence="6"/>
<dbReference type="InterPro" id="IPR046357">
    <property type="entry name" value="PPIase_dom_sf"/>
</dbReference>
<evidence type="ECO:0000256" key="1">
    <source>
        <dbReference type="ARBA" id="ARBA00000971"/>
    </source>
</evidence>
<comment type="catalytic activity">
    <reaction evidence="1 5 6">
        <text>[protein]-peptidylproline (omega=180) = [protein]-peptidylproline (omega=0)</text>
        <dbReference type="Rhea" id="RHEA:16237"/>
        <dbReference type="Rhea" id="RHEA-COMP:10747"/>
        <dbReference type="Rhea" id="RHEA-COMP:10748"/>
        <dbReference type="ChEBI" id="CHEBI:83833"/>
        <dbReference type="ChEBI" id="CHEBI:83834"/>
        <dbReference type="EC" id="5.2.1.8"/>
    </reaction>
</comment>
<evidence type="ECO:0000256" key="5">
    <source>
        <dbReference type="PROSITE-ProRule" id="PRU00277"/>
    </source>
</evidence>
<keyword evidence="7" id="KW-0732">Signal</keyword>
<dbReference type="PROSITE" id="PS51257">
    <property type="entry name" value="PROKAR_LIPOPROTEIN"/>
    <property type="match status" value="1"/>
</dbReference>
<dbReference type="AlphaFoldDB" id="A0A150XTQ9"/>
<dbReference type="EMBL" id="LQZQ01000001">
    <property type="protein sequence ID" value="KYG82066.1"/>
    <property type="molecule type" value="Genomic_DNA"/>
</dbReference>
<evidence type="ECO:0000256" key="6">
    <source>
        <dbReference type="RuleBase" id="RU003915"/>
    </source>
</evidence>
<dbReference type="PANTHER" id="PTHR43811:SF19">
    <property type="entry name" value="39 KDA FK506-BINDING NUCLEAR PROTEIN"/>
    <property type="match status" value="1"/>
</dbReference>
<dbReference type="Pfam" id="PF00254">
    <property type="entry name" value="FKBP_C"/>
    <property type="match status" value="1"/>
</dbReference>
<proteinExistence type="inferred from homology"/>
<dbReference type="Proteomes" id="UP000075583">
    <property type="component" value="Unassembled WGS sequence"/>
</dbReference>
<comment type="similarity">
    <text evidence="2 6">Belongs to the FKBP-type PPIase family.</text>
</comment>
<keyword evidence="3 5" id="KW-0697">Rotamase</keyword>
<protein>
    <recommendedName>
        <fullName evidence="6">Peptidyl-prolyl cis-trans isomerase</fullName>
        <ecNumber evidence="6">5.2.1.8</ecNumber>
    </recommendedName>
</protein>
<dbReference type="RefSeq" id="WP_062587879.1">
    <property type="nucleotide sequence ID" value="NZ_LQZQ01000001.1"/>
</dbReference>
<evidence type="ECO:0000256" key="7">
    <source>
        <dbReference type="SAM" id="SignalP"/>
    </source>
</evidence>
<feature type="domain" description="PPIase FKBP-type" evidence="8">
    <location>
        <begin position="75"/>
        <end position="175"/>
    </location>
</feature>
<sequence length="176" mass="19380">MKGIKVLLGALAIMAITQSCSDDFGPSYDPNVQLPIDLATIDSYIATNNLTVQIHETDIRYIIINEGNGKTVALDDTVYVNYELYLLDGTLVDTNLEQVATNNGIFNPNRTYERFGFIAGRGMVILGFDISTQILTEGGSGTFFIPSVYGYQNIGSTRIPPNSNLKFKIELLEVKK</sequence>
<dbReference type="PROSITE" id="PS50059">
    <property type="entry name" value="FKBP_PPIASE"/>
    <property type="match status" value="1"/>
</dbReference>
<dbReference type="InterPro" id="IPR001179">
    <property type="entry name" value="PPIase_FKBP_dom"/>
</dbReference>
<evidence type="ECO:0000256" key="2">
    <source>
        <dbReference type="ARBA" id="ARBA00006577"/>
    </source>
</evidence>
<reference evidence="9" key="1">
    <citation type="submission" date="2016-01" db="EMBL/GenBank/DDBJ databases">
        <title>Genome sequencing of Roseivirga ehrenbergii KMM 6017.</title>
        <authorList>
            <person name="Selvaratnam C."/>
            <person name="Thevarajoo S."/>
            <person name="Goh K.M."/>
            <person name="Ee R."/>
            <person name="Chan K.-G."/>
            <person name="Chong C.S."/>
        </authorList>
    </citation>
    <scope>NUCLEOTIDE SEQUENCE [LARGE SCALE GENOMIC DNA]</scope>
    <source>
        <strain evidence="9">KMM 6017</strain>
    </source>
</reference>
<keyword evidence="4 5" id="KW-0413">Isomerase</keyword>
<evidence type="ECO:0000256" key="4">
    <source>
        <dbReference type="ARBA" id="ARBA00023235"/>
    </source>
</evidence>